<dbReference type="Proteomes" id="UP001060085">
    <property type="component" value="Linkage Group LG05"/>
</dbReference>
<dbReference type="EMBL" id="CM044705">
    <property type="protein sequence ID" value="KAI5664921.1"/>
    <property type="molecule type" value="Genomic_DNA"/>
</dbReference>
<accession>A0ACC0AZP7</accession>
<proteinExistence type="predicted"/>
<evidence type="ECO:0000313" key="2">
    <source>
        <dbReference type="Proteomes" id="UP001060085"/>
    </source>
</evidence>
<gene>
    <name evidence="1" type="ORF">M9H77_24244</name>
</gene>
<reference evidence="2" key="1">
    <citation type="journal article" date="2023" name="Nat. Plants">
        <title>Single-cell RNA sequencing provides a high-resolution roadmap for understanding the multicellular compartmentation of specialized metabolism.</title>
        <authorList>
            <person name="Sun S."/>
            <person name="Shen X."/>
            <person name="Li Y."/>
            <person name="Li Y."/>
            <person name="Wang S."/>
            <person name="Li R."/>
            <person name="Zhang H."/>
            <person name="Shen G."/>
            <person name="Guo B."/>
            <person name="Wei J."/>
            <person name="Xu J."/>
            <person name="St-Pierre B."/>
            <person name="Chen S."/>
            <person name="Sun C."/>
        </authorList>
    </citation>
    <scope>NUCLEOTIDE SEQUENCE [LARGE SCALE GENOMIC DNA]</scope>
</reference>
<name>A0ACC0AZP7_CATRO</name>
<keyword evidence="2" id="KW-1185">Reference proteome</keyword>
<evidence type="ECO:0000313" key="1">
    <source>
        <dbReference type="EMBL" id="KAI5664921.1"/>
    </source>
</evidence>
<comment type="caution">
    <text evidence="1">The sequence shown here is derived from an EMBL/GenBank/DDBJ whole genome shotgun (WGS) entry which is preliminary data.</text>
</comment>
<organism evidence="1 2">
    <name type="scientific">Catharanthus roseus</name>
    <name type="common">Madagascar periwinkle</name>
    <name type="synonym">Vinca rosea</name>
    <dbReference type="NCBI Taxonomy" id="4058"/>
    <lineage>
        <taxon>Eukaryota</taxon>
        <taxon>Viridiplantae</taxon>
        <taxon>Streptophyta</taxon>
        <taxon>Embryophyta</taxon>
        <taxon>Tracheophyta</taxon>
        <taxon>Spermatophyta</taxon>
        <taxon>Magnoliopsida</taxon>
        <taxon>eudicotyledons</taxon>
        <taxon>Gunneridae</taxon>
        <taxon>Pentapetalae</taxon>
        <taxon>asterids</taxon>
        <taxon>lamiids</taxon>
        <taxon>Gentianales</taxon>
        <taxon>Apocynaceae</taxon>
        <taxon>Rauvolfioideae</taxon>
        <taxon>Vinceae</taxon>
        <taxon>Catharanthinae</taxon>
        <taxon>Catharanthus</taxon>
    </lineage>
</organism>
<protein>
    <submittedName>
        <fullName evidence="1">Uncharacterized protein</fullName>
    </submittedName>
</protein>
<sequence>MATNYFKAIHSHHHHHRSLRRRHSIDCPPSASSFFLKPTTTTKTSTATTTTASNYLPNSIFASNFSLSSTTTSSSILTSNTNISFDVLQKHLSAKNFRQADEETRRLLIVLAGEAAQKRGYVFFSEVQFISESDLKTIDELWRKYSDERFGYSVQKKIWKKMGKDFTKFFLKVGWMKKLDTEIEQYNYRSFPDEFNWELNEETPQGHLPLTNALRGIQLLNNILSHPAFEGDDEEEEESEDENGGLVKSGGLSAADKSLSKSRVFKPDYSF</sequence>